<dbReference type="InterPro" id="IPR036397">
    <property type="entry name" value="RNaseH_sf"/>
</dbReference>
<gene>
    <name evidence="1" type="ORF">LSAA_12699</name>
</gene>
<reference evidence="1" key="1">
    <citation type="submission" date="2021-02" db="EMBL/GenBank/DDBJ databases">
        <authorList>
            <person name="Bekaert M."/>
        </authorList>
    </citation>
    <scope>NUCLEOTIDE SEQUENCE</scope>
    <source>
        <strain evidence="1">IoA-00</strain>
    </source>
</reference>
<organism evidence="1 2">
    <name type="scientific">Lepeophtheirus salmonis</name>
    <name type="common">Salmon louse</name>
    <name type="synonym">Caligus salmonis</name>
    <dbReference type="NCBI Taxonomy" id="72036"/>
    <lineage>
        <taxon>Eukaryota</taxon>
        <taxon>Metazoa</taxon>
        <taxon>Ecdysozoa</taxon>
        <taxon>Arthropoda</taxon>
        <taxon>Crustacea</taxon>
        <taxon>Multicrustacea</taxon>
        <taxon>Hexanauplia</taxon>
        <taxon>Copepoda</taxon>
        <taxon>Siphonostomatoida</taxon>
        <taxon>Caligidae</taxon>
        <taxon>Lepeophtheirus</taxon>
    </lineage>
</organism>
<dbReference type="AlphaFoldDB" id="A0A7R8HCK7"/>
<accession>A0A7R8HCK7</accession>
<evidence type="ECO:0000313" key="1">
    <source>
        <dbReference type="EMBL" id="CAF3006918.1"/>
    </source>
</evidence>
<sequence length="131" mass="14615">MVRKLSLEDCKNIILCDETPFPLFWISNNNQVGRIWTRDRENVIPVETVKKSQGITVWGATSASGFSDLHIIPQSFRLTAHIYGSDTLEGPLEPILGRAKSTGLIASRKLVHRRSGGIFNTMVLLPSLLQQ</sequence>
<keyword evidence="2" id="KW-1185">Reference proteome</keyword>
<dbReference type="EMBL" id="HG994586">
    <property type="protein sequence ID" value="CAF3006918.1"/>
    <property type="molecule type" value="Genomic_DNA"/>
</dbReference>
<dbReference type="Proteomes" id="UP000675881">
    <property type="component" value="Chromosome 7"/>
</dbReference>
<proteinExistence type="predicted"/>
<dbReference type="Gene3D" id="3.30.420.10">
    <property type="entry name" value="Ribonuclease H-like superfamily/Ribonuclease H"/>
    <property type="match status" value="1"/>
</dbReference>
<dbReference type="GO" id="GO:0003676">
    <property type="term" value="F:nucleic acid binding"/>
    <property type="evidence" value="ECO:0007669"/>
    <property type="project" value="InterPro"/>
</dbReference>
<name>A0A7R8HCK7_LEPSM</name>
<protein>
    <submittedName>
        <fullName evidence="1">(salmon louse) hypothetical protein</fullName>
    </submittedName>
</protein>
<evidence type="ECO:0000313" key="2">
    <source>
        <dbReference type="Proteomes" id="UP000675881"/>
    </source>
</evidence>